<evidence type="ECO:0000256" key="3">
    <source>
        <dbReference type="ARBA" id="ARBA00022490"/>
    </source>
</evidence>
<gene>
    <name evidence="9" type="ORF">JTE90_017280</name>
</gene>
<evidence type="ECO:0000313" key="9">
    <source>
        <dbReference type="EMBL" id="KAG8194847.1"/>
    </source>
</evidence>
<name>A0AAV6VDT3_9ARAC</name>
<feature type="coiled-coil region" evidence="6">
    <location>
        <begin position="578"/>
        <end position="623"/>
    </location>
</feature>
<feature type="coiled-coil region" evidence="6">
    <location>
        <begin position="85"/>
        <end position="130"/>
    </location>
</feature>
<evidence type="ECO:0000256" key="7">
    <source>
        <dbReference type="SAM" id="MobiDB-lite"/>
    </source>
</evidence>
<dbReference type="InterPro" id="IPR051952">
    <property type="entry name" value="Golgi-autophagy_related"/>
</dbReference>
<evidence type="ECO:0000256" key="1">
    <source>
        <dbReference type="ARBA" id="ARBA00004184"/>
    </source>
</evidence>
<dbReference type="PROSITE" id="PS50913">
    <property type="entry name" value="GRIP"/>
    <property type="match status" value="1"/>
</dbReference>
<dbReference type="Gene3D" id="1.10.220.60">
    <property type="entry name" value="GRIP domain"/>
    <property type="match status" value="1"/>
</dbReference>
<feature type="compositionally biased region" description="Polar residues" evidence="7">
    <location>
        <begin position="59"/>
        <end position="74"/>
    </location>
</feature>
<proteinExistence type="predicted"/>
<feature type="coiled-coil region" evidence="6">
    <location>
        <begin position="376"/>
        <end position="442"/>
    </location>
</feature>
<dbReference type="Pfam" id="PF01465">
    <property type="entry name" value="GRIP"/>
    <property type="match status" value="1"/>
</dbReference>
<feature type="region of interest" description="Disordered" evidence="7">
    <location>
        <begin position="59"/>
        <end position="82"/>
    </location>
</feature>
<dbReference type="InterPro" id="IPR000237">
    <property type="entry name" value="GRIP_dom"/>
</dbReference>
<dbReference type="PANTHER" id="PTHR23157:SF25">
    <property type="entry name" value="GRIP AND COILED-COIL DOMAIN-CONTAINING PROTEIN 1"/>
    <property type="match status" value="1"/>
</dbReference>
<organism evidence="9 10">
    <name type="scientific">Oedothorax gibbosus</name>
    <dbReference type="NCBI Taxonomy" id="931172"/>
    <lineage>
        <taxon>Eukaryota</taxon>
        <taxon>Metazoa</taxon>
        <taxon>Ecdysozoa</taxon>
        <taxon>Arthropoda</taxon>
        <taxon>Chelicerata</taxon>
        <taxon>Arachnida</taxon>
        <taxon>Araneae</taxon>
        <taxon>Araneomorphae</taxon>
        <taxon>Entelegynae</taxon>
        <taxon>Araneoidea</taxon>
        <taxon>Linyphiidae</taxon>
        <taxon>Erigoninae</taxon>
        <taxon>Oedothorax</taxon>
    </lineage>
</organism>
<evidence type="ECO:0000256" key="6">
    <source>
        <dbReference type="SAM" id="Coils"/>
    </source>
</evidence>
<protein>
    <recommendedName>
        <fullName evidence="8">GRIP domain-containing protein</fullName>
    </recommendedName>
</protein>
<keyword evidence="10" id="KW-1185">Reference proteome</keyword>
<sequence>MEKKSKRELLQFIEEQNQNLVKYKSRLHDIVGSYKHLLKEKENLESSVRILTEANISASDENTVSDDSSQGNAEDSTEKRHDASLQQLKKSLGELTAEKTRIENELRADRKNILQQKEDLENRLSERESNWFDEKEKYETFILELRKKVTTQQYEREKEQQNHVLMLKELQNLLANERVAKERLEELVAEIHEKASNKISERKALEYEKTIEELKNKLTACQSCLRTTENEAKKQSIFFQKFKEEMNEMQLQYLKKIDEEKKRANMAEEELKLLTFVKEKRISNLESRISELSTLVGDHDKIRQQNQLVIQKLKAKVTQRQGDYAAYGQMNNDEANFWDINNSQNSSLGDYNSSISMSQDVPHSEMEKECVSEKLHAHCQAEIIRLKEEVEQYKLKAESALKDRYNKNSAALLLDAKSGKEIKELKSRITQLHDQLQTCKSQLKLNEEYHNKITTNLEKSCEDLKIQHKQELAQIELSHRAQLLELEHQIQKQRERTLSLLEEKDKEIALLKSSFLTPFVKKDTIQRTAILQDEKEDSPGPNSEETTATLLPSSLISSQKDGHILHYIQELSRKDIEISNLRQARIQSESALRKLQQAMAVIEDDYTQEVESLKSKVKLLESSQDEEGTNVEYLKNVVLGFLKCSDPGSRRHMVNAIATVLHFTSGEVQAIKEYIK</sequence>
<evidence type="ECO:0000256" key="5">
    <source>
        <dbReference type="ARBA" id="ARBA00023136"/>
    </source>
</evidence>
<feature type="coiled-coil region" evidence="6">
    <location>
        <begin position="167"/>
        <end position="274"/>
    </location>
</feature>
<evidence type="ECO:0000256" key="4">
    <source>
        <dbReference type="ARBA" id="ARBA00023054"/>
    </source>
</evidence>
<keyword evidence="4 6" id="KW-0175">Coiled coil</keyword>
<comment type="subcellular location">
    <subcellularLocation>
        <location evidence="2">Cytoplasm</location>
    </subcellularLocation>
    <subcellularLocation>
        <location evidence="1">Endomembrane system</location>
        <topology evidence="1">Peripheral membrane protein</topology>
    </subcellularLocation>
</comment>
<evidence type="ECO:0000313" key="10">
    <source>
        <dbReference type="Proteomes" id="UP000827092"/>
    </source>
</evidence>
<dbReference type="AlphaFoldDB" id="A0AAV6VDT3"/>
<dbReference type="PANTHER" id="PTHR23157">
    <property type="entry name" value="GRIP AND COILED-COIL DOMAIN-CONTAINING PROTEIN 1"/>
    <property type="match status" value="1"/>
</dbReference>
<dbReference type="GO" id="GO:0005794">
    <property type="term" value="C:Golgi apparatus"/>
    <property type="evidence" value="ECO:0007669"/>
    <property type="project" value="TreeGrafter"/>
</dbReference>
<comment type="caution">
    <text evidence="9">The sequence shown here is derived from an EMBL/GenBank/DDBJ whole genome shotgun (WGS) entry which is preliminary data.</text>
</comment>
<evidence type="ECO:0000259" key="8">
    <source>
        <dbReference type="PROSITE" id="PS50913"/>
    </source>
</evidence>
<dbReference type="EMBL" id="JAFNEN010000098">
    <property type="protein sequence ID" value="KAG8194847.1"/>
    <property type="molecule type" value="Genomic_DNA"/>
</dbReference>
<accession>A0AAV6VDT3</accession>
<dbReference type="Proteomes" id="UP000827092">
    <property type="component" value="Unassembled WGS sequence"/>
</dbReference>
<evidence type="ECO:0000256" key="2">
    <source>
        <dbReference type="ARBA" id="ARBA00004496"/>
    </source>
</evidence>
<keyword evidence="5" id="KW-0472">Membrane</keyword>
<feature type="domain" description="GRIP" evidence="8">
    <location>
        <begin position="624"/>
        <end position="674"/>
    </location>
</feature>
<dbReference type="SMART" id="SM00755">
    <property type="entry name" value="Grip"/>
    <property type="match status" value="1"/>
</dbReference>
<keyword evidence="3" id="KW-0963">Cytoplasm</keyword>
<reference evidence="9 10" key="1">
    <citation type="journal article" date="2022" name="Nat. Ecol. Evol.">
        <title>A masculinizing supergene underlies an exaggerated male reproductive morph in a spider.</title>
        <authorList>
            <person name="Hendrickx F."/>
            <person name="De Corte Z."/>
            <person name="Sonet G."/>
            <person name="Van Belleghem S.M."/>
            <person name="Kostlbacher S."/>
            <person name="Vangestel C."/>
        </authorList>
    </citation>
    <scope>NUCLEOTIDE SEQUENCE [LARGE SCALE GENOMIC DNA]</scope>
    <source>
        <strain evidence="9">W744_W776</strain>
    </source>
</reference>